<evidence type="ECO:0000256" key="1">
    <source>
        <dbReference type="SAM" id="Phobius"/>
    </source>
</evidence>
<dbReference type="EMBL" id="SADE01000004">
    <property type="protein sequence ID" value="RVU34143.1"/>
    <property type="molecule type" value="Genomic_DNA"/>
</dbReference>
<proteinExistence type="predicted"/>
<feature type="transmembrane region" description="Helical" evidence="1">
    <location>
        <begin position="65"/>
        <end position="84"/>
    </location>
</feature>
<sequence>MADLSGCFLFRGLGPMLKTFLYGLAACLFVGPIAVWIYFVELACAYQTSNADCGFQLANFLDSEFFVLAALPWILAGFCAFLGFKRR</sequence>
<comment type="caution">
    <text evidence="2">The sequence shown here is derived from an EMBL/GenBank/DDBJ whole genome shotgun (WGS) entry which is preliminary data.</text>
</comment>
<evidence type="ECO:0000313" key="2">
    <source>
        <dbReference type="EMBL" id="RVU34143.1"/>
    </source>
</evidence>
<protein>
    <submittedName>
        <fullName evidence="2">Uncharacterized protein</fullName>
    </submittedName>
</protein>
<gene>
    <name evidence="2" type="ORF">EOI86_23825</name>
</gene>
<reference evidence="3" key="1">
    <citation type="submission" date="2019-01" db="EMBL/GenBank/DDBJ databases">
        <title>Gri0909 isolated from a small marine red alga.</title>
        <authorList>
            <person name="Kim J."/>
            <person name="Jeong S.E."/>
            <person name="Jeon C.O."/>
        </authorList>
    </citation>
    <scope>NUCLEOTIDE SEQUENCE [LARGE SCALE GENOMIC DNA]</scope>
    <source>
        <strain evidence="3">Gri0909</strain>
    </source>
</reference>
<feature type="transmembrane region" description="Helical" evidence="1">
    <location>
        <begin position="20"/>
        <end position="39"/>
    </location>
</feature>
<dbReference type="RefSeq" id="WP_127768173.1">
    <property type="nucleotide sequence ID" value="NZ_SADE01000004.1"/>
</dbReference>
<name>A0A3S2Z598_9PROT</name>
<keyword evidence="1" id="KW-1133">Transmembrane helix</keyword>
<dbReference type="OrthoDB" id="8482051at2"/>
<dbReference type="Proteomes" id="UP000287447">
    <property type="component" value="Unassembled WGS sequence"/>
</dbReference>
<evidence type="ECO:0000313" key="3">
    <source>
        <dbReference type="Proteomes" id="UP000287447"/>
    </source>
</evidence>
<accession>A0A3S2Z598</accession>
<dbReference type="AlphaFoldDB" id="A0A3S2Z598"/>
<keyword evidence="1" id="KW-0812">Transmembrane</keyword>
<organism evidence="2 3">
    <name type="scientific">Hwanghaeella grinnelliae</name>
    <dbReference type="NCBI Taxonomy" id="2500179"/>
    <lineage>
        <taxon>Bacteria</taxon>
        <taxon>Pseudomonadati</taxon>
        <taxon>Pseudomonadota</taxon>
        <taxon>Alphaproteobacteria</taxon>
        <taxon>Rhodospirillales</taxon>
        <taxon>Rhodospirillaceae</taxon>
        <taxon>Hwanghaeella</taxon>
    </lineage>
</organism>
<keyword evidence="3" id="KW-1185">Reference proteome</keyword>
<keyword evidence="1" id="KW-0472">Membrane</keyword>